<evidence type="ECO:0000256" key="5">
    <source>
        <dbReference type="ARBA" id="ARBA00023004"/>
    </source>
</evidence>
<dbReference type="PROSITE" id="PS51296">
    <property type="entry name" value="RIESKE"/>
    <property type="match status" value="1"/>
</dbReference>
<feature type="region of interest" description="Disordered" evidence="10">
    <location>
        <begin position="1"/>
        <end position="32"/>
    </location>
</feature>
<evidence type="ECO:0000256" key="10">
    <source>
        <dbReference type="SAM" id="MobiDB-lite"/>
    </source>
</evidence>
<dbReference type="GO" id="GO:0016705">
    <property type="term" value="F:oxidoreductase activity, acting on paired donors, with incorporation or reduction of molecular oxygen"/>
    <property type="evidence" value="ECO:0007669"/>
    <property type="project" value="UniProtKB-ARBA"/>
</dbReference>
<keyword evidence="5" id="KW-0408">Iron</keyword>
<reference evidence="12 13" key="1">
    <citation type="submission" date="2020-07" db="EMBL/GenBank/DDBJ databases">
        <title>Sequencing the genomes of 1000 actinobacteria strains.</title>
        <authorList>
            <person name="Klenk H.-P."/>
        </authorList>
    </citation>
    <scope>NUCLEOTIDE SEQUENCE [LARGE SCALE GENOMIC DNA]</scope>
    <source>
        <strain evidence="12 13">DSM 21350</strain>
    </source>
</reference>
<proteinExistence type="predicted"/>
<comment type="caution">
    <text evidence="12">The sequence shown here is derived from an EMBL/GenBank/DDBJ whole genome shotgun (WGS) entry which is preliminary data.</text>
</comment>
<gene>
    <name evidence="12" type="ORF">BJZ21_001245</name>
</gene>
<keyword evidence="7" id="KW-1015">Disulfide bond</keyword>
<sequence length="180" mass="17101">MIPMEQDDPQHGPQHGLQHGPQDRAPGGPAAHGGLCRRRVLAAGAGTALGASVLVACGGGSGSGGTTGSAGATGSAGGSAGAPGGALARVADVPVGGAVSATGPDGKPVLVCQPKAGQIVAFSAICTHMGCTVAPDGGELKCPCHGSTYDLATGDNTGGPAPKPLPQVSVTVRKGEVVET</sequence>
<dbReference type="Gene3D" id="2.102.10.10">
    <property type="entry name" value="Rieske [2Fe-2S] iron-sulphur domain"/>
    <property type="match status" value="1"/>
</dbReference>
<evidence type="ECO:0000256" key="9">
    <source>
        <dbReference type="ARBA" id="ARBA00034078"/>
    </source>
</evidence>
<dbReference type="GO" id="GO:0016020">
    <property type="term" value="C:membrane"/>
    <property type="evidence" value="ECO:0007669"/>
    <property type="project" value="InterPro"/>
</dbReference>
<evidence type="ECO:0000256" key="4">
    <source>
        <dbReference type="ARBA" id="ARBA00022723"/>
    </source>
</evidence>
<dbReference type="RefSeq" id="WP_218851336.1">
    <property type="nucleotide sequence ID" value="NZ_JACCBG010000001.1"/>
</dbReference>
<dbReference type="Pfam" id="PF00355">
    <property type="entry name" value="Rieske"/>
    <property type="match status" value="1"/>
</dbReference>
<dbReference type="SUPFAM" id="SSF50022">
    <property type="entry name" value="ISP domain"/>
    <property type="match status" value="1"/>
</dbReference>
<evidence type="ECO:0000256" key="3">
    <source>
        <dbReference type="ARBA" id="ARBA00022714"/>
    </source>
</evidence>
<evidence type="ECO:0000256" key="2">
    <source>
        <dbReference type="ARBA" id="ARBA00015816"/>
    </source>
</evidence>
<feature type="domain" description="Rieske" evidence="11">
    <location>
        <begin position="85"/>
        <end position="179"/>
    </location>
</feature>
<dbReference type="PANTHER" id="PTHR10134">
    <property type="entry name" value="CYTOCHROME B-C1 COMPLEX SUBUNIT RIESKE, MITOCHONDRIAL"/>
    <property type="match status" value="1"/>
</dbReference>
<dbReference type="Proteomes" id="UP000535511">
    <property type="component" value="Unassembled WGS sequence"/>
</dbReference>
<comment type="function">
    <text evidence="1">Iron-sulfur subunit of the cytochrome bc1 complex, an essential component of the respiratory electron transport chain required for ATP synthesis. The bc1 complex catalyzes the oxidation of menaquinol and the reduction of cytochrome c in the respiratory chain. The bc1 complex operates through a Q-cycle mechanism that couples electron transfer to generation of the proton gradient that drives ATP synthesis.</text>
</comment>
<evidence type="ECO:0000313" key="12">
    <source>
        <dbReference type="EMBL" id="NYD41162.1"/>
    </source>
</evidence>
<evidence type="ECO:0000256" key="7">
    <source>
        <dbReference type="ARBA" id="ARBA00023157"/>
    </source>
</evidence>
<dbReference type="PRINTS" id="PR00162">
    <property type="entry name" value="RIESKE"/>
</dbReference>
<organism evidence="12 13">
    <name type="scientific">Nocardioides panaciterrulae</name>
    <dbReference type="NCBI Taxonomy" id="661492"/>
    <lineage>
        <taxon>Bacteria</taxon>
        <taxon>Bacillati</taxon>
        <taxon>Actinomycetota</taxon>
        <taxon>Actinomycetes</taxon>
        <taxon>Propionibacteriales</taxon>
        <taxon>Nocardioidaceae</taxon>
        <taxon>Nocardioides</taxon>
    </lineage>
</organism>
<dbReference type="CDD" id="cd03467">
    <property type="entry name" value="Rieske"/>
    <property type="match status" value="1"/>
</dbReference>
<evidence type="ECO:0000259" key="11">
    <source>
        <dbReference type="PROSITE" id="PS51296"/>
    </source>
</evidence>
<dbReference type="InterPro" id="IPR017941">
    <property type="entry name" value="Rieske_2Fe-2S"/>
</dbReference>
<dbReference type="EMBL" id="JACCBG010000001">
    <property type="protein sequence ID" value="NYD41162.1"/>
    <property type="molecule type" value="Genomic_DNA"/>
</dbReference>
<dbReference type="GO" id="GO:0051537">
    <property type="term" value="F:2 iron, 2 sulfur cluster binding"/>
    <property type="evidence" value="ECO:0007669"/>
    <property type="project" value="UniProtKB-KW"/>
</dbReference>
<keyword evidence="3" id="KW-0001">2Fe-2S</keyword>
<keyword evidence="6" id="KW-0411">Iron-sulfur</keyword>
<dbReference type="GO" id="GO:0046872">
    <property type="term" value="F:metal ion binding"/>
    <property type="evidence" value="ECO:0007669"/>
    <property type="project" value="UniProtKB-KW"/>
</dbReference>
<dbReference type="InterPro" id="IPR014349">
    <property type="entry name" value="Rieske_Fe-S_prot"/>
</dbReference>
<evidence type="ECO:0000256" key="8">
    <source>
        <dbReference type="ARBA" id="ARBA00029586"/>
    </source>
</evidence>
<dbReference type="GO" id="GO:0004497">
    <property type="term" value="F:monooxygenase activity"/>
    <property type="evidence" value="ECO:0007669"/>
    <property type="project" value="UniProtKB-ARBA"/>
</dbReference>
<evidence type="ECO:0000256" key="1">
    <source>
        <dbReference type="ARBA" id="ARBA00002494"/>
    </source>
</evidence>
<dbReference type="InterPro" id="IPR005805">
    <property type="entry name" value="Rieske_Fe-S_prot_C"/>
</dbReference>
<protein>
    <recommendedName>
        <fullName evidence="2">Cytochrome bc1 complex Rieske iron-sulfur subunit</fullName>
    </recommendedName>
    <alternativeName>
        <fullName evidence="8">Cytochrome bc1 reductase complex subunit QcrA</fullName>
    </alternativeName>
</protein>
<accession>A0A7Y9E585</accession>
<evidence type="ECO:0000256" key="6">
    <source>
        <dbReference type="ARBA" id="ARBA00023014"/>
    </source>
</evidence>
<dbReference type="AlphaFoldDB" id="A0A7Y9E585"/>
<comment type="cofactor">
    <cofactor evidence="9">
        <name>[2Fe-2S] cluster</name>
        <dbReference type="ChEBI" id="CHEBI:190135"/>
    </cofactor>
</comment>
<keyword evidence="4" id="KW-0479">Metal-binding</keyword>
<name>A0A7Y9E585_9ACTN</name>
<evidence type="ECO:0000313" key="13">
    <source>
        <dbReference type="Proteomes" id="UP000535511"/>
    </source>
</evidence>
<dbReference type="InterPro" id="IPR036922">
    <property type="entry name" value="Rieske_2Fe-2S_sf"/>
</dbReference>
<keyword evidence="13" id="KW-1185">Reference proteome</keyword>